<protein>
    <recommendedName>
        <fullName evidence="11">Calcium-channel protein CCH1</fullName>
    </recommendedName>
</protein>
<evidence type="ECO:0000256" key="4">
    <source>
        <dbReference type="ARBA" id="ARBA00022692"/>
    </source>
</evidence>
<evidence type="ECO:0000256" key="9">
    <source>
        <dbReference type="ARBA" id="ARBA00023180"/>
    </source>
</evidence>
<dbReference type="EMBL" id="BMAV01000089">
    <property type="protein sequence ID" value="GFY37081.1"/>
    <property type="molecule type" value="Genomic_DNA"/>
</dbReference>
<accession>A0A8X7BM32</accession>
<dbReference type="InterPro" id="IPR043203">
    <property type="entry name" value="VGCC_Ca_Na"/>
</dbReference>
<keyword evidence="9" id="KW-0325">Glycoprotein</keyword>
<dbReference type="Gene3D" id="1.20.120.350">
    <property type="entry name" value="Voltage-gated potassium channels. Chain C"/>
    <property type="match status" value="4"/>
</dbReference>
<keyword evidence="5" id="KW-0106">Calcium</keyword>
<feature type="transmembrane region" description="Helical" evidence="12">
    <location>
        <begin position="1139"/>
        <end position="1157"/>
    </location>
</feature>
<feature type="transmembrane region" description="Helical" evidence="12">
    <location>
        <begin position="462"/>
        <end position="480"/>
    </location>
</feature>
<comment type="caution">
    <text evidence="14">The sequence shown here is derived from an EMBL/GenBank/DDBJ whole genome shotgun (WGS) entry which is preliminary data.</text>
</comment>
<evidence type="ECO:0000256" key="1">
    <source>
        <dbReference type="ARBA" id="ARBA00004651"/>
    </source>
</evidence>
<dbReference type="GO" id="GO:0019228">
    <property type="term" value="P:neuronal action potential"/>
    <property type="evidence" value="ECO:0007669"/>
    <property type="project" value="TreeGrafter"/>
</dbReference>
<evidence type="ECO:0000256" key="7">
    <source>
        <dbReference type="ARBA" id="ARBA00023065"/>
    </source>
</evidence>
<evidence type="ECO:0000256" key="12">
    <source>
        <dbReference type="SAM" id="Phobius"/>
    </source>
</evidence>
<comment type="similarity">
    <text evidence="10">Belongs to the calcium channel alpha-1 subunit (TC 1.A.1.11) family.</text>
</comment>
<evidence type="ECO:0000313" key="15">
    <source>
        <dbReference type="Proteomes" id="UP000886998"/>
    </source>
</evidence>
<feature type="transmembrane region" description="Helical" evidence="12">
    <location>
        <begin position="621"/>
        <end position="640"/>
    </location>
</feature>
<feature type="transmembrane region" description="Helical" evidence="12">
    <location>
        <begin position="990"/>
        <end position="1014"/>
    </location>
</feature>
<feature type="transmembrane region" description="Helical" evidence="12">
    <location>
        <begin position="816"/>
        <end position="834"/>
    </location>
</feature>
<feature type="transmembrane region" description="Helical" evidence="12">
    <location>
        <begin position="1289"/>
        <end position="1311"/>
    </location>
</feature>
<feature type="domain" description="Ion transport" evidence="13">
    <location>
        <begin position="1074"/>
        <end position="1320"/>
    </location>
</feature>
<feature type="transmembrane region" description="Helical" evidence="12">
    <location>
        <begin position="1074"/>
        <end position="1093"/>
    </location>
</feature>
<dbReference type="GO" id="GO:0001518">
    <property type="term" value="C:voltage-gated sodium channel complex"/>
    <property type="evidence" value="ECO:0007669"/>
    <property type="project" value="TreeGrafter"/>
</dbReference>
<proteinExistence type="inferred from homology"/>
<keyword evidence="7" id="KW-0406">Ion transport</keyword>
<dbReference type="InterPro" id="IPR027359">
    <property type="entry name" value="Volt_channel_dom_sf"/>
</dbReference>
<feature type="domain" description="Ion transport" evidence="13">
    <location>
        <begin position="759"/>
        <end position="1022"/>
    </location>
</feature>
<evidence type="ECO:0000256" key="8">
    <source>
        <dbReference type="ARBA" id="ARBA00023136"/>
    </source>
</evidence>
<evidence type="ECO:0000256" key="6">
    <source>
        <dbReference type="ARBA" id="ARBA00022989"/>
    </source>
</evidence>
<sequence length="1467" mass="170084">MDHLVYKRLRPEDAIDVPLAEIDPKVSGDTFCIATETWGQIFIHRFNCAPSFYLFHPYSPIRRSAIAFTTHFAYDLILGILILGNLLDLAIPQYMPFFFEQMSLLFYIAEALYQSISRGFIFGPYTYLRNPWMCFDFIITLLSFSYKSNVEVMKATGFQIQSWRGIRIFNIITIIPGVQTMGKAVILSISHLTGVLSIFISFLVSVAIIAKHFFSGVFLNKCVKELPYNFETLGISYEDFIQNSSNWLQATVKSCGNTTGARSINVTDNAKRPCPIEYVCLPKIGKHEGSYSHFDTFGAAILNSLSLITHDEWSYVLSEALTTTGPLCALLFIPVIFFGFFCLLNLVLVVVICTYEAMISAGEVKSQKLSEYTYYGSFQFDIRGLSLYPLPTNRETLRKINWERDDIMDHRETVKNAWKWQPNFVREVLLPYGVERKAPVEKKTDSWKNFRLKMKQFSESKIFRSFSLLTISLNAIFLASEHANMSLEMEQFLYIGNVIFVVIFSLEKLILIIAVGIYYFGDFWNLLDSVVVILGIISIFEETLETTVAFRFLKLVYLLKIQREWSALNKISTVVINSFGNILRLIVVILLLMFVFAVIGNRLLGPLYIKSKLKNNRWSFYTFYDSLFMVLWIFSGEWIYSLLSCLDETNSSILCPVIFISYSFIGNLVIINLFVALLLRSFNDCDLHLSVQKKPVFIKKCSSFIEKHFSQFCLWKKKNSKNKANDNGQITKKATSESNFENNQKSTLLYIKKFIRSNNFEILMNVVIVSSIIVSVLHDADIDESPELHEYFTVSTYIFTIIFVLEMFFRWFATGFINYFTNIWTLFDFVMIVVSVTEDVLYVHDLAHTMTGLDVLRALRAVRLLSKWQEMKIIISALILSMPGILYSALIIMVIWLPFGIMGINFFAGRFYSCIDPNNYNGNTIRLNKTDCLQQNFTWRNSFYNFDHIGNSYLSLFNLAMMAGWDALVEKIIDYRGPDMHPEKDYYEDYYYFVIVFIAVGGFFSLNLFVGIIIDTYKQMRKEIGGGDFESKLTETQRNYYHAMLKFSRRKPTVLIIAPSNKFRNSFYVICHSWWFRVLILFIICANTVVAAIELHDNPLLVKIRTTCERIFTVVYCMEFLIKILGLGKFYFKNYWNTFDLIILLLYLLGETIHLALDTSFNMFSFVYAFRILQIIHLLQFTEIFVNLRLLTYTIAASFKSLLHISILLCIIILIYSVIGMSLFKHVKPTGLIDDFVNFRTLISSAFLLFRLTTAEEWQNIYSDLSIKPPDCVIEEEFNNCGNQAMATIYIFSYIFLTNHILTNIFIAIILDNYKQAMAEEKFIFKEDNLTNFYEKWKNFDPKATQFIPYENLPTFLNELNSQLRIAMPNQIALSFMDLPVTAANKVHCLDVLKGIMKVKFGNVEDTPLFRFVCSQMQLKYEKMFPNLKGSRFVHTTMNLKRMDRAARIIQTRVKEFISHTQAFKSK</sequence>
<reference evidence="14" key="1">
    <citation type="submission" date="2020-08" db="EMBL/GenBank/DDBJ databases">
        <title>Multicomponent nature underlies the extraordinary mechanical properties of spider dragline silk.</title>
        <authorList>
            <person name="Kono N."/>
            <person name="Nakamura H."/>
            <person name="Mori M."/>
            <person name="Yoshida Y."/>
            <person name="Ohtoshi R."/>
            <person name="Malay A.D."/>
            <person name="Moran D.A.P."/>
            <person name="Tomita M."/>
            <person name="Numata K."/>
            <person name="Arakawa K."/>
        </authorList>
    </citation>
    <scope>NUCLEOTIDE SEQUENCE</scope>
</reference>
<feature type="transmembrane region" description="Helical" evidence="12">
    <location>
        <begin position="582"/>
        <end position="600"/>
    </location>
</feature>
<feature type="transmembrane region" description="Helical" evidence="12">
    <location>
        <begin position="1113"/>
        <end position="1132"/>
    </location>
</feature>
<dbReference type="Gene3D" id="1.10.238.10">
    <property type="entry name" value="EF-hand"/>
    <property type="match status" value="1"/>
</dbReference>
<dbReference type="GO" id="GO:0086010">
    <property type="term" value="P:membrane depolarization during action potential"/>
    <property type="evidence" value="ECO:0007669"/>
    <property type="project" value="TreeGrafter"/>
</dbReference>
<dbReference type="Gene3D" id="1.10.287.70">
    <property type="match status" value="4"/>
</dbReference>
<keyword evidence="4 12" id="KW-0812">Transmembrane</keyword>
<feature type="transmembrane region" description="Helical" evidence="12">
    <location>
        <begin position="1163"/>
        <end position="1181"/>
    </location>
</feature>
<keyword evidence="15" id="KW-1185">Reference proteome</keyword>
<feature type="transmembrane region" description="Helical" evidence="12">
    <location>
        <begin position="1202"/>
        <end position="1224"/>
    </location>
</feature>
<evidence type="ECO:0000259" key="13">
    <source>
        <dbReference type="Pfam" id="PF00520"/>
    </source>
</evidence>
<dbReference type="PANTHER" id="PTHR10037:SF62">
    <property type="entry name" value="SODIUM CHANNEL PROTEIN 60E"/>
    <property type="match status" value="1"/>
</dbReference>
<dbReference type="Proteomes" id="UP000886998">
    <property type="component" value="Unassembled WGS sequence"/>
</dbReference>
<dbReference type="OrthoDB" id="6427050at2759"/>
<dbReference type="FunFam" id="1.10.287.70:FF:000093">
    <property type="entry name" value="Calcium channel subunit Cch1"/>
    <property type="match status" value="1"/>
</dbReference>
<name>A0A8X7BM32_9ARAC</name>
<keyword evidence="2" id="KW-0813">Transport</keyword>
<feature type="domain" description="Ion transport" evidence="13">
    <location>
        <begin position="72"/>
        <end position="358"/>
    </location>
</feature>
<dbReference type="InterPro" id="IPR005821">
    <property type="entry name" value="Ion_trans_dom"/>
</dbReference>
<feature type="transmembrane region" description="Helical" evidence="12">
    <location>
        <begin position="762"/>
        <end position="779"/>
    </location>
</feature>
<evidence type="ECO:0000256" key="3">
    <source>
        <dbReference type="ARBA" id="ARBA00022475"/>
    </source>
</evidence>
<keyword evidence="3" id="KW-1003">Cell membrane</keyword>
<dbReference type="Pfam" id="PF00520">
    <property type="entry name" value="Ion_trans"/>
    <property type="match status" value="4"/>
</dbReference>
<organism evidence="14 15">
    <name type="scientific">Trichonephila inaurata madagascariensis</name>
    <dbReference type="NCBI Taxonomy" id="2747483"/>
    <lineage>
        <taxon>Eukaryota</taxon>
        <taxon>Metazoa</taxon>
        <taxon>Ecdysozoa</taxon>
        <taxon>Arthropoda</taxon>
        <taxon>Chelicerata</taxon>
        <taxon>Arachnida</taxon>
        <taxon>Araneae</taxon>
        <taxon>Araneomorphae</taxon>
        <taxon>Entelegynae</taxon>
        <taxon>Araneoidea</taxon>
        <taxon>Nephilidae</taxon>
        <taxon>Trichonephila</taxon>
        <taxon>Trichonephila inaurata</taxon>
    </lineage>
</organism>
<feature type="transmembrane region" description="Helical" evidence="12">
    <location>
        <begin position="195"/>
        <end position="214"/>
    </location>
</feature>
<evidence type="ECO:0000313" key="14">
    <source>
        <dbReference type="EMBL" id="GFY37081.1"/>
    </source>
</evidence>
<feature type="transmembrane region" description="Helical" evidence="12">
    <location>
        <begin position="791"/>
        <end position="809"/>
    </location>
</feature>
<dbReference type="PANTHER" id="PTHR10037">
    <property type="entry name" value="VOLTAGE-GATED CATION CHANNEL CALCIUM AND SODIUM"/>
    <property type="match status" value="1"/>
</dbReference>
<dbReference type="GO" id="GO:0005248">
    <property type="term" value="F:voltage-gated sodium channel activity"/>
    <property type="evidence" value="ECO:0007669"/>
    <property type="project" value="TreeGrafter"/>
</dbReference>
<evidence type="ECO:0000256" key="10">
    <source>
        <dbReference type="ARBA" id="ARBA00061395"/>
    </source>
</evidence>
<keyword evidence="6 12" id="KW-1133">Transmembrane helix</keyword>
<feature type="domain" description="Ion transport" evidence="13">
    <location>
        <begin position="461"/>
        <end position="685"/>
    </location>
</feature>
<evidence type="ECO:0000256" key="2">
    <source>
        <dbReference type="ARBA" id="ARBA00022448"/>
    </source>
</evidence>
<feature type="transmembrane region" description="Helical" evidence="12">
    <location>
        <begin position="72"/>
        <end position="95"/>
    </location>
</feature>
<feature type="transmembrane region" description="Helical" evidence="12">
    <location>
        <begin position="871"/>
        <end position="897"/>
    </location>
</feature>
<dbReference type="SUPFAM" id="SSF81324">
    <property type="entry name" value="Voltage-gated potassium channels"/>
    <property type="match status" value="4"/>
</dbReference>
<dbReference type="FunFam" id="1.10.287.70:FF:000117">
    <property type="entry name" value="Voltage-gated Ca2+ channel, alpha subunit"/>
    <property type="match status" value="1"/>
</dbReference>
<feature type="transmembrane region" description="Helical" evidence="12">
    <location>
        <begin position="329"/>
        <end position="355"/>
    </location>
</feature>
<comment type="subcellular location">
    <subcellularLocation>
        <location evidence="1">Cell membrane</location>
        <topology evidence="1">Multi-pass membrane protein</topology>
    </subcellularLocation>
</comment>
<keyword evidence="8 12" id="KW-0472">Membrane</keyword>
<feature type="transmembrane region" description="Helical" evidence="12">
    <location>
        <begin position="660"/>
        <end position="679"/>
    </location>
</feature>
<feature type="transmembrane region" description="Helical" evidence="12">
    <location>
        <begin position="523"/>
        <end position="540"/>
    </location>
</feature>
<keyword evidence="14" id="KW-0407">Ion channel</keyword>
<gene>
    <name evidence="14" type="primary">scn4ab</name>
    <name evidence="14" type="ORF">TNIN_79554</name>
</gene>
<evidence type="ECO:0000256" key="11">
    <source>
        <dbReference type="ARBA" id="ARBA00067459"/>
    </source>
</evidence>
<evidence type="ECO:0000256" key="5">
    <source>
        <dbReference type="ARBA" id="ARBA00022837"/>
    </source>
</evidence>
<feature type="transmembrane region" description="Helical" evidence="12">
    <location>
        <begin position="492"/>
        <end position="516"/>
    </location>
</feature>